<comment type="similarity">
    <text evidence="1">Belongs to the universal stress protein A family.</text>
</comment>
<evidence type="ECO:0000313" key="3">
    <source>
        <dbReference type="EMBL" id="TDT17521.1"/>
    </source>
</evidence>
<dbReference type="PANTHER" id="PTHR31964:SF113">
    <property type="entry name" value="USPA DOMAIN-CONTAINING PROTEIN"/>
    <property type="match status" value="1"/>
</dbReference>
<dbReference type="Gene3D" id="3.40.50.620">
    <property type="entry name" value="HUPs"/>
    <property type="match status" value="1"/>
</dbReference>
<comment type="caution">
    <text evidence="3">The sequence shown here is derived from an EMBL/GenBank/DDBJ whole genome shotgun (WGS) entry which is preliminary data.</text>
</comment>
<keyword evidence="4" id="KW-1185">Reference proteome</keyword>
<accession>A0A4R7I1Y0</accession>
<dbReference type="EMBL" id="SOAU01000001">
    <property type="protein sequence ID" value="TDT17521.1"/>
    <property type="molecule type" value="Genomic_DNA"/>
</dbReference>
<dbReference type="Pfam" id="PF00582">
    <property type="entry name" value="Usp"/>
    <property type="match status" value="1"/>
</dbReference>
<evidence type="ECO:0000259" key="2">
    <source>
        <dbReference type="Pfam" id="PF00582"/>
    </source>
</evidence>
<dbReference type="SUPFAM" id="SSF52402">
    <property type="entry name" value="Adenine nucleotide alpha hydrolases-like"/>
    <property type="match status" value="1"/>
</dbReference>
<evidence type="ECO:0000256" key="1">
    <source>
        <dbReference type="ARBA" id="ARBA00008791"/>
    </source>
</evidence>
<dbReference type="InterPro" id="IPR006015">
    <property type="entry name" value="Universal_stress_UspA"/>
</dbReference>
<evidence type="ECO:0000313" key="4">
    <source>
        <dbReference type="Proteomes" id="UP000294558"/>
    </source>
</evidence>
<dbReference type="RefSeq" id="WP_133869807.1">
    <property type="nucleotide sequence ID" value="NZ_SOAU01000001.1"/>
</dbReference>
<dbReference type="InterPro" id="IPR006016">
    <property type="entry name" value="UspA"/>
</dbReference>
<dbReference type="PRINTS" id="PR01438">
    <property type="entry name" value="UNVRSLSTRESS"/>
</dbReference>
<dbReference type="AlphaFoldDB" id="A0A4R7I1Y0"/>
<gene>
    <name evidence="3" type="ORF">BDK89_3131</name>
</gene>
<dbReference type="OrthoDB" id="5419113at2"/>
<proteinExistence type="inferred from homology"/>
<organism evidence="3 4">
    <name type="scientific">Ilumatobacter fluminis</name>
    <dbReference type="NCBI Taxonomy" id="467091"/>
    <lineage>
        <taxon>Bacteria</taxon>
        <taxon>Bacillati</taxon>
        <taxon>Actinomycetota</taxon>
        <taxon>Acidimicrobiia</taxon>
        <taxon>Acidimicrobiales</taxon>
        <taxon>Ilumatobacteraceae</taxon>
        <taxon>Ilumatobacter</taxon>
    </lineage>
</organism>
<name>A0A4R7I1Y0_9ACTN</name>
<dbReference type="PANTHER" id="PTHR31964">
    <property type="entry name" value="ADENINE NUCLEOTIDE ALPHA HYDROLASES-LIKE SUPERFAMILY PROTEIN"/>
    <property type="match status" value="1"/>
</dbReference>
<reference evidence="3 4" key="1">
    <citation type="submission" date="2019-03" db="EMBL/GenBank/DDBJ databases">
        <title>Sequencing the genomes of 1000 actinobacteria strains.</title>
        <authorList>
            <person name="Klenk H.-P."/>
        </authorList>
    </citation>
    <scope>NUCLEOTIDE SEQUENCE [LARGE SCALE GENOMIC DNA]</scope>
    <source>
        <strain evidence="3 4">DSM 18936</strain>
    </source>
</reference>
<feature type="domain" description="UspA" evidence="2">
    <location>
        <begin position="6"/>
        <end position="151"/>
    </location>
</feature>
<protein>
    <submittedName>
        <fullName evidence="3">Nucleotide-binding universal stress UspA family protein</fullName>
    </submittedName>
</protein>
<dbReference type="CDD" id="cd00293">
    <property type="entry name" value="USP-like"/>
    <property type="match status" value="1"/>
</dbReference>
<sequence>MTNPATILIAVDAEEGAKRATLAAASLFPDATLRFAHVARPVPLTPPGAYGPAGVAPVGVAPVDTELDPEETKQSARAVAQQAAADSGRPDAAAVGLIGDPADALIDEATDCGADAIVVSAHDRGWIERLFHHSVSDDIQRMSPVPVVVVPDPS</sequence>
<dbReference type="Proteomes" id="UP000294558">
    <property type="component" value="Unassembled WGS sequence"/>
</dbReference>
<dbReference type="InterPro" id="IPR014729">
    <property type="entry name" value="Rossmann-like_a/b/a_fold"/>
</dbReference>